<reference evidence="2 3" key="1">
    <citation type="journal article" date="2010" name="Nature">
        <title>Genome sequencing and analysis of the model grass Brachypodium distachyon.</title>
        <authorList>
            <consortium name="International Brachypodium Initiative"/>
        </authorList>
    </citation>
    <scope>NUCLEOTIDE SEQUENCE [LARGE SCALE GENOMIC DNA]</scope>
    <source>
        <strain evidence="2 3">Bd21</strain>
    </source>
</reference>
<feature type="chain" id="PRO_5036297476" description="Dirigent protein" evidence="1">
    <location>
        <begin position="19"/>
        <end position="99"/>
    </location>
</feature>
<proteinExistence type="predicted"/>
<reference evidence="3" key="3">
    <citation type="submission" date="2018-08" db="UniProtKB">
        <authorList>
            <consortium name="EnsemblPlants"/>
        </authorList>
    </citation>
    <scope>IDENTIFICATION</scope>
    <source>
        <strain evidence="3">cv. Bd21</strain>
    </source>
</reference>
<keyword evidence="4" id="KW-1185">Reference proteome</keyword>
<dbReference type="EnsemblPlants" id="KQJ84958">
    <property type="protein sequence ID" value="KQJ84958"/>
    <property type="gene ID" value="BRADI_5g23936v3"/>
</dbReference>
<keyword evidence="1" id="KW-0732">Signal</keyword>
<protein>
    <recommendedName>
        <fullName evidence="5">Dirigent protein</fullName>
    </recommendedName>
</protein>
<name>A0A0Q3EAT9_BRADI</name>
<dbReference type="Proteomes" id="UP000008810">
    <property type="component" value="Chromosome 5"/>
</dbReference>
<evidence type="ECO:0008006" key="5">
    <source>
        <dbReference type="Google" id="ProtNLM"/>
    </source>
</evidence>
<dbReference type="AlphaFoldDB" id="A0A0Q3EAT9"/>
<accession>A0A0Q3EAT9</accession>
<sequence length="99" mass="10616">MASMVFITLATVLVLTHGYEHVSDPPLTSQMVPINIFSLSHGPEHVPLPRPDPKDVEASMVAGHGDAAPGVTEEKGWFAGRQLANPTPLPPCSSFTRRC</sequence>
<evidence type="ECO:0000313" key="2">
    <source>
        <dbReference type="EMBL" id="KQJ84958.1"/>
    </source>
</evidence>
<reference evidence="2" key="2">
    <citation type="submission" date="2017-06" db="EMBL/GenBank/DDBJ databases">
        <title>WGS assembly of Brachypodium distachyon.</title>
        <authorList>
            <consortium name="The International Brachypodium Initiative"/>
            <person name="Lucas S."/>
            <person name="Harmon-Smith M."/>
            <person name="Lail K."/>
            <person name="Tice H."/>
            <person name="Grimwood J."/>
            <person name="Bruce D."/>
            <person name="Barry K."/>
            <person name="Shu S."/>
            <person name="Lindquist E."/>
            <person name="Wang M."/>
            <person name="Pitluck S."/>
            <person name="Vogel J.P."/>
            <person name="Garvin D.F."/>
            <person name="Mockler T.C."/>
            <person name="Schmutz J."/>
            <person name="Rokhsar D."/>
            <person name="Bevan M.W."/>
        </authorList>
    </citation>
    <scope>NUCLEOTIDE SEQUENCE</scope>
    <source>
        <strain evidence="2">Bd21</strain>
    </source>
</reference>
<dbReference type="InParanoid" id="A0A0Q3EAT9"/>
<organism evidence="2">
    <name type="scientific">Brachypodium distachyon</name>
    <name type="common">Purple false brome</name>
    <name type="synonym">Trachynia distachya</name>
    <dbReference type="NCBI Taxonomy" id="15368"/>
    <lineage>
        <taxon>Eukaryota</taxon>
        <taxon>Viridiplantae</taxon>
        <taxon>Streptophyta</taxon>
        <taxon>Embryophyta</taxon>
        <taxon>Tracheophyta</taxon>
        <taxon>Spermatophyta</taxon>
        <taxon>Magnoliopsida</taxon>
        <taxon>Liliopsida</taxon>
        <taxon>Poales</taxon>
        <taxon>Poaceae</taxon>
        <taxon>BOP clade</taxon>
        <taxon>Pooideae</taxon>
        <taxon>Stipodae</taxon>
        <taxon>Brachypodieae</taxon>
        <taxon>Brachypodium</taxon>
    </lineage>
</organism>
<evidence type="ECO:0000313" key="4">
    <source>
        <dbReference type="Proteomes" id="UP000008810"/>
    </source>
</evidence>
<evidence type="ECO:0000313" key="3">
    <source>
        <dbReference type="EnsemblPlants" id="KQJ84958"/>
    </source>
</evidence>
<dbReference type="Gramene" id="KQJ84958">
    <property type="protein sequence ID" value="KQJ84958"/>
    <property type="gene ID" value="BRADI_5g23936v3"/>
</dbReference>
<feature type="signal peptide" evidence="1">
    <location>
        <begin position="1"/>
        <end position="18"/>
    </location>
</feature>
<gene>
    <name evidence="2" type="ORF">BRADI_5g23936v3</name>
</gene>
<dbReference type="EMBL" id="CM000884">
    <property type="protein sequence ID" value="KQJ84958.1"/>
    <property type="molecule type" value="Genomic_DNA"/>
</dbReference>
<evidence type="ECO:0000256" key="1">
    <source>
        <dbReference type="SAM" id="SignalP"/>
    </source>
</evidence>